<sequence length="146" mass="16730">MIKVDCKEQSEKYEKAEDVDKRVCETFLGTLMPTMCITMNKQVGAVTVNDCEFGVRQPILLSRKTALFWMKANKENKSTPPRDAPPPTPITKGINLSATPIVKKEKRQISSRYNVSKNCELTPLPPLNERQQRLEPFNMHFRSTIF</sequence>
<evidence type="ECO:0000256" key="1">
    <source>
        <dbReference type="SAM" id="MobiDB-lite"/>
    </source>
</evidence>
<dbReference type="Proteomes" id="UP000078200">
    <property type="component" value="Unassembled WGS sequence"/>
</dbReference>
<name>A0A1A9VFN4_GLOAU</name>
<keyword evidence="3" id="KW-1185">Reference proteome</keyword>
<dbReference type="EnsemblMetazoa" id="GAUT035735-RA">
    <property type="protein sequence ID" value="GAUT035735-PA"/>
    <property type="gene ID" value="GAUT035735"/>
</dbReference>
<reference evidence="2" key="1">
    <citation type="submission" date="2020-05" db="UniProtKB">
        <authorList>
            <consortium name="EnsemblMetazoa"/>
        </authorList>
    </citation>
    <scope>IDENTIFICATION</scope>
    <source>
        <strain evidence="2">TTRI</strain>
    </source>
</reference>
<protein>
    <submittedName>
        <fullName evidence="2">Uncharacterized protein</fullName>
    </submittedName>
</protein>
<dbReference type="VEuPathDB" id="VectorBase:GAUT035735"/>
<organism evidence="2 3">
    <name type="scientific">Glossina austeni</name>
    <name type="common">Savannah tsetse fly</name>
    <dbReference type="NCBI Taxonomy" id="7395"/>
    <lineage>
        <taxon>Eukaryota</taxon>
        <taxon>Metazoa</taxon>
        <taxon>Ecdysozoa</taxon>
        <taxon>Arthropoda</taxon>
        <taxon>Hexapoda</taxon>
        <taxon>Insecta</taxon>
        <taxon>Pterygota</taxon>
        <taxon>Neoptera</taxon>
        <taxon>Endopterygota</taxon>
        <taxon>Diptera</taxon>
        <taxon>Brachycera</taxon>
        <taxon>Muscomorpha</taxon>
        <taxon>Hippoboscoidea</taxon>
        <taxon>Glossinidae</taxon>
        <taxon>Glossina</taxon>
    </lineage>
</organism>
<proteinExistence type="predicted"/>
<accession>A0A1A9VFN4</accession>
<evidence type="ECO:0000313" key="3">
    <source>
        <dbReference type="Proteomes" id="UP000078200"/>
    </source>
</evidence>
<dbReference type="AlphaFoldDB" id="A0A1A9VFN4"/>
<feature type="region of interest" description="Disordered" evidence="1">
    <location>
        <begin position="73"/>
        <end position="94"/>
    </location>
</feature>
<evidence type="ECO:0000313" key="2">
    <source>
        <dbReference type="EnsemblMetazoa" id="GAUT035735-PA"/>
    </source>
</evidence>